<protein>
    <submittedName>
        <fullName evidence="2">Uncharacterized protein</fullName>
    </submittedName>
</protein>
<evidence type="ECO:0000313" key="4">
    <source>
        <dbReference type="EMBL" id="TXX66381.1"/>
    </source>
</evidence>
<evidence type="ECO:0000313" key="7">
    <source>
        <dbReference type="Proteomes" id="UP000323819"/>
    </source>
</evidence>
<dbReference type="Proteomes" id="UP000266701">
    <property type="component" value="Unassembled WGS sequence"/>
</dbReference>
<reference evidence="2 5" key="1">
    <citation type="journal article" date="2017" name="Emerg. Infect. Dis.">
        <title>Carbapenemase VCC-1-Producing Vibrio cholerae in Coastal Waters of Germany.</title>
        <authorList>
            <person name="Hammerl J.A."/>
            <person name="Jackel C."/>
            <person name="Bortolaia V."/>
            <person name="Schwartz K."/>
            <person name="Bier N."/>
            <person name="Hendriksen R.S."/>
            <person name="Guerra B."/>
            <person name="Strauch E."/>
        </authorList>
    </citation>
    <scope>NUCLEOTIDE SEQUENCE [LARGE SCALE GENOMIC DNA]</scope>
    <source>
        <strain evidence="2 5">VN-2825</strain>
    </source>
</reference>
<gene>
    <name evidence="2" type="ORF">BC353_08995</name>
    <name evidence="3" type="ORF">FLM02_09220</name>
    <name evidence="4" type="ORF">FXF03_05685</name>
</gene>
<reference evidence="4 7" key="2">
    <citation type="submission" date="2019-06" db="EMBL/GenBank/DDBJ databases">
        <title>Vibrio cholerae phylogeny based on whole-genome sequencing reveals genetic diversity and population strucutre.</title>
        <authorList>
            <person name="Zhiqiu Y."/>
            <person name="Bin L."/>
            <person name="Lingyan J."/>
        </authorList>
    </citation>
    <scope>NUCLEOTIDE SEQUENCE [LARGE SCALE GENOMIC DNA]</scope>
    <source>
        <strain evidence="4 7">N2814</strain>
    </source>
</reference>
<dbReference type="RefSeq" id="WP_076007869.1">
    <property type="nucleotide sequence ID" value="NZ_AP028806.1"/>
</dbReference>
<evidence type="ECO:0000313" key="3">
    <source>
        <dbReference type="EMBL" id="TQP14428.1"/>
    </source>
</evidence>
<evidence type="ECO:0000313" key="2">
    <source>
        <dbReference type="EMBL" id="RGP90275.1"/>
    </source>
</evidence>
<dbReference type="EMBL" id="VIOS01000026">
    <property type="protein sequence ID" value="TQP14428.1"/>
    <property type="molecule type" value="Genomic_DNA"/>
</dbReference>
<reference evidence="3 6" key="3">
    <citation type="submission" date="2019-07" db="EMBL/GenBank/DDBJ databases">
        <title>Phenotypic and genotypic antimicrobial resistance traits of Vibrio cholerae non-O1/non-O139 isolated from a large Austrian lake frequently associated with cases of infection.</title>
        <authorList>
            <person name="Lepuschitz S."/>
            <person name="Baron S."/>
            <person name="Larvor E."/>
            <person name="Granier S."/>
            <person name="Pretzer C."/>
            <person name="Mach R.L."/>
            <person name="Farnleitner A.H."/>
            <person name="Ruppitsch W."/>
            <person name="Pleininger S."/>
            <person name="Indra A."/>
            <person name="Kirschner A.K.T."/>
        </authorList>
    </citation>
    <scope>NUCLEOTIDE SEQUENCE [LARGE SCALE GENOMIC DNA]</scope>
    <source>
        <strain evidence="3 6">A12JL36W90</strain>
    </source>
</reference>
<dbReference type="Proteomes" id="UP000323819">
    <property type="component" value="Unassembled WGS sequence"/>
</dbReference>
<keyword evidence="1" id="KW-0732">Signal</keyword>
<feature type="chain" id="PRO_5044390359" evidence="1">
    <location>
        <begin position="23"/>
        <end position="104"/>
    </location>
</feature>
<evidence type="ECO:0000313" key="5">
    <source>
        <dbReference type="Proteomes" id="UP000266701"/>
    </source>
</evidence>
<evidence type="ECO:0000256" key="1">
    <source>
        <dbReference type="SAM" id="SignalP"/>
    </source>
</evidence>
<accession>A0A395U1I3</accession>
<comment type="caution">
    <text evidence="2">The sequence shown here is derived from an EMBL/GenBank/DDBJ whole genome shotgun (WGS) entry which is preliminary data.</text>
</comment>
<organism evidence="2 5">
    <name type="scientific">Vibrio cholerae</name>
    <dbReference type="NCBI Taxonomy" id="666"/>
    <lineage>
        <taxon>Bacteria</taxon>
        <taxon>Pseudomonadati</taxon>
        <taxon>Pseudomonadota</taxon>
        <taxon>Gammaproteobacteria</taxon>
        <taxon>Vibrionales</taxon>
        <taxon>Vibrionaceae</taxon>
        <taxon>Vibrio</taxon>
    </lineage>
</organism>
<feature type="signal peptide" evidence="1">
    <location>
        <begin position="1"/>
        <end position="22"/>
    </location>
</feature>
<evidence type="ECO:0000313" key="6">
    <source>
        <dbReference type="Proteomes" id="UP000319979"/>
    </source>
</evidence>
<dbReference type="EMBL" id="VSIJ01000019">
    <property type="protein sequence ID" value="TXX66381.1"/>
    <property type="molecule type" value="Genomic_DNA"/>
</dbReference>
<dbReference type="EMBL" id="MCBA01000046">
    <property type="protein sequence ID" value="RGP90275.1"/>
    <property type="molecule type" value="Genomic_DNA"/>
</dbReference>
<dbReference type="AlphaFoldDB" id="A0A395U1I3"/>
<name>A0A395U1I3_VIBCL</name>
<dbReference type="Proteomes" id="UP000319979">
    <property type="component" value="Unassembled WGS sequence"/>
</dbReference>
<sequence>MQKLTPVLLLATAIVLPIHVNASELKMSVSTSQNTALLRLTQDGTPVANYPVKVEGADNEAYQTSENGTLIIKNYEPHSQVVKFTVTDSTGNSQTEQSFLSRDW</sequence>
<proteinExistence type="predicted"/>